<protein>
    <submittedName>
        <fullName evidence="1">Bacteriocin</fullName>
    </submittedName>
</protein>
<evidence type="ECO:0000313" key="3">
    <source>
        <dbReference type="Proteomes" id="UP000514411"/>
    </source>
</evidence>
<reference evidence="1 3" key="1">
    <citation type="submission" date="2020-07" db="EMBL/GenBank/DDBJ databases">
        <authorList>
            <person name="Teixeira M."/>
        </authorList>
    </citation>
    <scope>NUCLEOTIDE SEQUENCE</scope>
    <source>
        <strain evidence="2">3</strain>
        <strain evidence="1">Xanthomonas arboricola pv. juglandis CPBF 427</strain>
    </source>
</reference>
<name>A0A2N7UZV7_XANCJ</name>
<proteinExistence type="predicted"/>
<dbReference type="Proteomes" id="UP000514411">
    <property type="component" value="Chromosome"/>
</dbReference>
<dbReference type="AlphaFoldDB" id="A0A2N7UZV7"/>
<accession>A0A2N7UZV7</accession>
<dbReference type="OrthoDB" id="9901709at2"/>
<evidence type="ECO:0000313" key="1">
    <source>
        <dbReference type="EMBL" id="CAD0325861.1"/>
    </source>
</evidence>
<dbReference type="InterPro" id="IPR010133">
    <property type="entry name" value="Bacteriocin_signal_seq"/>
</dbReference>
<dbReference type="NCBIfam" id="TIGR01847">
    <property type="entry name" value="bacteriocin_sig"/>
    <property type="match status" value="1"/>
</dbReference>
<dbReference type="RefSeq" id="WP_053054496.1">
    <property type="nucleotide sequence ID" value="NZ_LR861807.1"/>
</dbReference>
<organism evidence="1">
    <name type="scientific">Xanthomonas campestris pv. juglandis</name>
    <name type="common">Xanthomonas arboricola pv. juglandis</name>
    <dbReference type="NCBI Taxonomy" id="195709"/>
    <lineage>
        <taxon>Bacteria</taxon>
        <taxon>Pseudomonadati</taxon>
        <taxon>Pseudomonadota</taxon>
        <taxon>Gammaproteobacteria</taxon>
        <taxon>Lysobacterales</taxon>
        <taxon>Lysobacteraceae</taxon>
        <taxon>Xanthomonas</taxon>
    </lineage>
</organism>
<sequence length="62" mass="6583">MSKQESKQHGTTGSFRLLSRNLARELTDAELNAVSGGTTSRTRYAAAEASLSNIIVVDDADA</sequence>
<evidence type="ECO:0000313" key="2">
    <source>
        <dbReference type="EMBL" id="CAD1791450.1"/>
    </source>
</evidence>
<gene>
    <name evidence="2" type="ORF">XSP_001925</name>
    <name evidence="1" type="ORF">XSP_001941</name>
</gene>
<dbReference type="EMBL" id="LR824643">
    <property type="protein sequence ID" value="CAD0325861.1"/>
    <property type="molecule type" value="Genomic_DNA"/>
</dbReference>
<dbReference type="EMBL" id="LR861807">
    <property type="protein sequence ID" value="CAD1791450.1"/>
    <property type="molecule type" value="Genomic_DNA"/>
</dbReference>